<accession>B8MJB1</accession>
<dbReference type="Proteomes" id="UP000001745">
    <property type="component" value="Unassembled WGS sequence"/>
</dbReference>
<keyword evidence="1 4" id="KW-0808">Transferase</keyword>
<reference evidence="5" key="1">
    <citation type="journal article" date="2015" name="Genome Announc.">
        <title>Genome sequence of the AIDS-associated pathogen Penicillium marneffei (ATCC18224) and its near taxonomic relative Talaromyces stipitatus (ATCC10500).</title>
        <authorList>
            <person name="Nierman W.C."/>
            <person name="Fedorova-Abrams N.D."/>
            <person name="Andrianopoulos A."/>
        </authorList>
    </citation>
    <scope>NUCLEOTIDE SEQUENCE [LARGE SCALE GENOMIC DNA]</scope>
    <source>
        <strain evidence="5">ATCC 10500 / CBS 375.48 / QM 6759 / NRRL 1006</strain>
    </source>
</reference>
<organism evidence="4 5">
    <name type="scientific">Talaromyces stipitatus (strain ATCC 10500 / CBS 375.48 / QM 6759 / NRRL 1006)</name>
    <name type="common">Penicillium stipitatum</name>
    <dbReference type="NCBI Taxonomy" id="441959"/>
    <lineage>
        <taxon>Eukaryota</taxon>
        <taxon>Fungi</taxon>
        <taxon>Dikarya</taxon>
        <taxon>Ascomycota</taxon>
        <taxon>Pezizomycotina</taxon>
        <taxon>Eurotiomycetes</taxon>
        <taxon>Eurotiomycetidae</taxon>
        <taxon>Eurotiales</taxon>
        <taxon>Trichocomaceae</taxon>
        <taxon>Talaromyces</taxon>
        <taxon>Talaromyces sect. Talaromyces</taxon>
    </lineage>
</organism>
<name>B8MJB1_TALSN</name>
<dbReference type="eggNOG" id="ENOG502SHVS">
    <property type="taxonomic scope" value="Eukaryota"/>
</dbReference>
<sequence>MAGQGQVMYLFAKACRHEPFSEEEISIGNIDRRNVVQLLDDHVQLQETAAPDPPRIKNSPSSQRDRAKESQSKKLQSSSNDCTWTYFSFCRSKLASLKSQATATLPRETNGFVSTDDVLTIYSNEWERIKLKTTLSRNVNVRQHLQIPASYPGFVTNTTLHTFALDEVANHLLGYLSSQLRSALSPESLNQRTRELATRIRRDKNSANATIVPKGNPELDVRLSSWAKENCYNLDFGFGLPLAVRRPRFTDGSREGLVYFLPKAPDGEIVVGICLRRDDMERLKKHQDFAKFGTFLG</sequence>
<dbReference type="HOGENOM" id="CLU_026450_5_0_1"/>
<evidence type="ECO:0000256" key="2">
    <source>
        <dbReference type="ARBA" id="ARBA00023315"/>
    </source>
</evidence>
<evidence type="ECO:0000313" key="5">
    <source>
        <dbReference type="Proteomes" id="UP000001745"/>
    </source>
</evidence>
<dbReference type="InterPro" id="IPR051283">
    <property type="entry name" value="Sec_Metabolite_Acyltrans"/>
</dbReference>
<protein>
    <submittedName>
        <fullName evidence="4">Trichothecene 3-O-acetyltransferase, putative</fullName>
    </submittedName>
</protein>
<dbReference type="AlphaFoldDB" id="B8MJB1"/>
<keyword evidence="5" id="KW-1185">Reference proteome</keyword>
<dbReference type="GeneID" id="8102954"/>
<dbReference type="PANTHER" id="PTHR31896">
    <property type="entry name" value="FAMILY REGULATORY PROTEIN, PUTATIVE (AFU_ORTHOLOGUE AFUA_3G14730)-RELATED"/>
    <property type="match status" value="1"/>
</dbReference>
<dbReference type="Pfam" id="PF02458">
    <property type="entry name" value="Transferase"/>
    <property type="match status" value="1"/>
</dbReference>
<dbReference type="STRING" id="441959.B8MJB1"/>
<dbReference type="PhylomeDB" id="B8MJB1"/>
<dbReference type="OMA" id="AFIWQSV"/>
<evidence type="ECO:0000256" key="1">
    <source>
        <dbReference type="ARBA" id="ARBA00022679"/>
    </source>
</evidence>
<proteinExistence type="predicted"/>
<dbReference type="InterPro" id="IPR023213">
    <property type="entry name" value="CAT-like_dom_sf"/>
</dbReference>
<dbReference type="InParanoid" id="B8MJB1"/>
<dbReference type="RefSeq" id="XP_002484653.1">
    <property type="nucleotide sequence ID" value="XM_002484608.1"/>
</dbReference>
<dbReference type="EMBL" id="EQ962657">
    <property type="protein sequence ID" value="EED14700.1"/>
    <property type="molecule type" value="Genomic_DNA"/>
</dbReference>
<gene>
    <name evidence="4" type="ORF">TSTA_041770</name>
</gene>
<evidence type="ECO:0000256" key="3">
    <source>
        <dbReference type="SAM" id="MobiDB-lite"/>
    </source>
</evidence>
<keyword evidence="2" id="KW-0012">Acyltransferase</keyword>
<evidence type="ECO:0000313" key="4">
    <source>
        <dbReference type="EMBL" id="EED14700.1"/>
    </source>
</evidence>
<dbReference type="PANTHER" id="PTHR31896:SF64">
    <property type="entry name" value="TRICHOTHECENE 3-O-ACETYLTRANSFERASE"/>
    <property type="match status" value="1"/>
</dbReference>
<dbReference type="GO" id="GO:0016746">
    <property type="term" value="F:acyltransferase activity"/>
    <property type="evidence" value="ECO:0007669"/>
    <property type="project" value="UniProtKB-KW"/>
</dbReference>
<dbReference type="Gene3D" id="3.30.559.10">
    <property type="entry name" value="Chloramphenicol acetyltransferase-like domain"/>
    <property type="match status" value="2"/>
</dbReference>
<dbReference type="OrthoDB" id="1862401at2759"/>
<feature type="compositionally biased region" description="Basic and acidic residues" evidence="3">
    <location>
        <begin position="63"/>
        <end position="72"/>
    </location>
</feature>
<feature type="region of interest" description="Disordered" evidence="3">
    <location>
        <begin position="46"/>
        <end position="75"/>
    </location>
</feature>
<dbReference type="VEuPathDB" id="FungiDB:TSTA_041770"/>